<accession>A0A0B7JSX2</accession>
<evidence type="ECO:0000256" key="1">
    <source>
        <dbReference type="SAM" id="MobiDB-lite"/>
    </source>
</evidence>
<organism evidence="2">
    <name type="scientific">Bionectria ochroleuca</name>
    <name type="common">Gliocladium roseum</name>
    <dbReference type="NCBI Taxonomy" id="29856"/>
    <lineage>
        <taxon>Eukaryota</taxon>
        <taxon>Fungi</taxon>
        <taxon>Dikarya</taxon>
        <taxon>Ascomycota</taxon>
        <taxon>Pezizomycotina</taxon>
        <taxon>Sordariomycetes</taxon>
        <taxon>Hypocreomycetidae</taxon>
        <taxon>Hypocreales</taxon>
        <taxon>Bionectriaceae</taxon>
        <taxon>Clonostachys</taxon>
    </lineage>
</organism>
<dbReference type="EMBL" id="CDPU01000009">
    <property type="protein sequence ID" value="CEO48158.1"/>
    <property type="molecule type" value="Genomic_DNA"/>
</dbReference>
<name>A0A0B7JSX2_BIOOC</name>
<evidence type="ECO:0000313" key="2">
    <source>
        <dbReference type="EMBL" id="CEO48158.1"/>
    </source>
</evidence>
<proteinExistence type="predicted"/>
<gene>
    <name evidence="2" type="ORF">BN869_000004214_1</name>
</gene>
<sequence>MHYLNSASIVLFTLSFPWSNSSGHAAIWFHGEESLIRQPCVTYLDIKIRLETLAWGCLSDNSSDQATPLSHGPGEWVDTGNGTPKS</sequence>
<dbReference type="AlphaFoldDB" id="A0A0B7JSX2"/>
<protein>
    <submittedName>
        <fullName evidence="2">Uncharacterized protein</fullName>
    </submittedName>
</protein>
<reference evidence="2" key="1">
    <citation type="submission" date="2015-01" db="EMBL/GenBank/DDBJ databases">
        <authorList>
            <person name="Durling Mikael"/>
        </authorList>
    </citation>
    <scope>NUCLEOTIDE SEQUENCE</scope>
</reference>
<feature type="region of interest" description="Disordered" evidence="1">
    <location>
        <begin position="63"/>
        <end position="86"/>
    </location>
</feature>